<reference evidence="1" key="1">
    <citation type="submission" date="2022-12" db="EMBL/GenBank/DDBJ databases">
        <title>Draft genome assemblies for two species of Escallonia (Escalloniales).</title>
        <authorList>
            <person name="Chanderbali A."/>
            <person name="Dervinis C."/>
            <person name="Anghel I."/>
            <person name="Soltis D."/>
            <person name="Soltis P."/>
            <person name="Zapata F."/>
        </authorList>
    </citation>
    <scope>NUCLEOTIDE SEQUENCE</scope>
    <source>
        <strain evidence="1">UCBG64.0493</strain>
        <tissue evidence="1">Leaf</tissue>
    </source>
</reference>
<sequence length="90" mass="10248">MKDVCLLRDVKAAMERQARKRSERRGLKCSSLREAPGEDQQGKCEDGCDYIAVGGRKDGSIWLNDDTQDNNERFYCKLQLISYKAEDISA</sequence>
<dbReference type="Proteomes" id="UP001188597">
    <property type="component" value="Unassembled WGS sequence"/>
</dbReference>
<evidence type="ECO:0000313" key="1">
    <source>
        <dbReference type="EMBL" id="KAK3004546.1"/>
    </source>
</evidence>
<name>A0AA89AKI1_9ASTE</name>
<dbReference type="AlphaFoldDB" id="A0AA89AKI1"/>
<proteinExistence type="predicted"/>
<keyword evidence="2" id="KW-1185">Reference proteome</keyword>
<accession>A0AA89AKI1</accession>
<gene>
    <name evidence="1" type="ORF">RJ639_018844</name>
</gene>
<evidence type="ECO:0000313" key="2">
    <source>
        <dbReference type="Proteomes" id="UP001188597"/>
    </source>
</evidence>
<comment type="caution">
    <text evidence="1">The sequence shown here is derived from an EMBL/GenBank/DDBJ whole genome shotgun (WGS) entry which is preliminary data.</text>
</comment>
<organism evidence="1 2">
    <name type="scientific">Escallonia herrerae</name>
    <dbReference type="NCBI Taxonomy" id="1293975"/>
    <lineage>
        <taxon>Eukaryota</taxon>
        <taxon>Viridiplantae</taxon>
        <taxon>Streptophyta</taxon>
        <taxon>Embryophyta</taxon>
        <taxon>Tracheophyta</taxon>
        <taxon>Spermatophyta</taxon>
        <taxon>Magnoliopsida</taxon>
        <taxon>eudicotyledons</taxon>
        <taxon>Gunneridae</taxon>
        <taxon>Pentapetalae</taxon>
        <taxon>asterids</taxon>
        <taxon>campanulids</taxon>
        <taxon>Escalloniales</taxon>
        <taxon>Escalloniaceae</taxon>
        <taxon>Escallonia</taxon>
    </lineage>
</organism>
<protein>
    <submittedName>
        <fullName evidence="1">Uncharacterized protein</fullName>
    </submittedName>
</protein>
<dbReference type="EMBL" id="JAVXUP010002239">
    <property type="protein sequence ID" value="KAK3004546.1"/>
    <property type="molecule type" value="Genomic_DNA"/>
</dbReference>